<keyword evidence="2" id="KW-1185">Reference proteome</keyword>
<dbReference type="EMBL" id="CP065592">
    <property type="protein sequence ID" value="QPQ55508.1"/>
    <property type="molecule type" value="Genomic_DNA"/>
</dbReference>
<protein>
    <submittedName>
        <fullName evidence="1">Uncharacterized protein</fullName>
    </submittedName>
</protein>
<evidence type="ECO:0000313" key="1">
    <source>
        <dbReference type="EMBL" id="QPQ55508.1"/>
    </source>
</evidence>
<reference evidence="1 2" key="1">
    <citation type="submission" date="2020-11" db="EMBL/GenBank/DDBJ databases">
        <title>Genome seq and assembly of Sphingosinicella sp.</title>
        <authorList>
            <person name="Chhetri G."/>
        </authorList>
    </citation>
    <scope>NUCLEOTIDE SEQUENCE [LARGE SCALE GENOMIC DNA]</scope>
    <source>
        <strain evidence="1 2">UDD2</strain>
    </source>
</reference>
<dbReference type="AlphaFoldDB" id="A0A7T2LMQ3"/>
<dbReference type="KEGG" id="sflv:IC614_02580"/>
<proteinExistence type="predicted"/>
<gene>
    <name evidence="1" type="ORF">IC614_02580</name>
</gene>
<organism evidence="1 2">
    <name type="scientific">Allosphingosinicella flava</name>
    <dbReference type="NCBI Taxonomy" id="2771430"/>
    <lineage>
        <taxon>Bacteria</taxon>
        <taxon>Pseudomonadati</taxon>
        <taxon>Pseudomonadota</taxon>
        <taxon>Alphaproteobacteria</taxon>
        <taxon>Sphingomonadales</taxon>
        <taxon>Sphingomonadaceae</taxon>
        <taxon>Allosphingosinicella</taxon>
    </lineage>
</organism>
<name>A0A7T2LMQ3_9SPHN</name>
<evidence type="ECO:0000313" key="2">
    <source>
        <dbReference type="Proteomes" id="UP000594873"/>
    </source>
</evidence>
<sequence>MIFSLIAVSLLAPNQLTASPTEAREKMAAFGACVADRSADLAARTLNSDFTSATYRNTMKRLSESNRGCFKKGRMRASGLLFAGAIAERLIEQDGTPVNVQLARAAVGQAPATYSPSDKVAMCVVRSAPDQVGALFMTNVATAEEGAAASGLASVMTLCAQGGPAVQTTPEGLRAMLATAAFRSIAASAETSN</sequence>
<accession>A0A7T2LMQ3</accession>
<dbReference type="Proteomes" id="UP000594873">
    <property type="component" value="Chromosome"/>
</dbReference>
<dbReference type="RefSeq" id="WP_200972181.1">
    <property type="nucleotide sequence ID" value="NZ_CP065592.1"/>
</dbReference>